<keyword evidence="5 6" id="KW-0472">Membrane</keyword>
<sequence length="198" mass="20958">MSLHALLTLFTLGMAAGWTPGPNNALLASSGVKFGLRRTVPHALGVGLGFPVMVFLVGLFLGAAFQASALLRDVLRYGGAAMLLWVAWKIASAGGLGSSTGPIRPFRFHEAVAFQWINPKGWVMAISLTAQFMNPAHIWLTALMVAGVFLVVGLSSAFGWAALGTGLRRFLAKGHRMRIFDITMGAVIALGVVVLLRG</sequence>
<dbReference type="RefSeq" id="WP_048878440.1">
    <property type="nucleotide sequence ID" value="NZ_BANC01000035.1"/>
</dbReference>
<gene>
    <name evidence="7" type="ORF">Aam_035_015</name>
</gene>
<dbReference type="EMBL" id="BANC01000035">
    <property type="protein sequence ID" value="GAN80008.1"/>
    <property type="molecule type" value="Genomic_DNA"/>
</dbReference>
<feature type="transmembrane region" description="Helical" evidence="6">
    <location>
        <begin position="39"/>
        <end position="62"/>
    </location>
</feature>
<evidence type="ECO:0000256" key="6">
    <source>
        <dbReference type="SAM" id="Phobius"/>
    </source>
</evidence>
<feature type="transmembrane region" description="Helical" evidence="6">
    <location>
        <begin position="138"/>
        <end position="167"/>
    </location>
</feature>
<dbReference type="PANTHER" id="PTHR30086:SF20">
    <property type="entry name" value="ARGININE EXPORTER PROTEIN ARGO-RELATED"/>
    <property type="match status" value="1"/>
</dbReference>
<dbReference type="GO" id="GO:0033228">
    <property type="term" value="P:cysteine export across plasma membrane"/>
    <property type="evidence" value="ECO:0007669"/>
    <property type="project" value="TreeGrafter"/>
</dbReference>
<evidence type="ECO:0000256" key="4">
    <source>
        <dbReference type="ARBA" id="ARBA00022989"/>
    </source>
</evidence>
<evidence type="ECO:0008006" key="9">
    <source>
        <dbReference type="Google" id="ProtNLM"/>
    </source>
</evidence>
<dbReference type="GO" id="GO:0005886">
    <property type="term" value="C:plasma membrane"/>
    <property type="evidence" value="ECO:0007669"/>
    <property type="project" value="UniProtKB-SubCell"/>
</dbReference>
<evidence type="ECO:0000313" key="8">
    <source>
        <dbReference type="Proteomes" id="UP000032668"/>
    </source>
</evidence>
<feature type="transmembrane region" description="Helical" evidence="6">
    <location>
        <begin position="179"/>
        <end position="196"/>
    </location>
</feature>
<dbReference type="GO" id="GO:0015171">
    <property type="term" value="F:amino acid transmembrane transporter activity"/>
    <property type="evidence" value="ECO:0007669"/>
    <property type="project" value="TreeGrafter"/>
</dbReference>
<feature type="transmembrane region" description="Helical" evidence="6">
    <location>
        <begin position="74"/>
        <end position="91"/>
    </location>
</feature>
<evidence type="ECO:0000313" key="7">
    <source>
        <dbReference type="EMBL" id="GAN80008.1"/>
    </source>
</evidence>
<dbReference type="AlphaFoldDB" id="A0A0D6PFL6"/>
<keyword evidence="8" id="KW-1185">Reference proteome</keyword>
<comment type="subcellular location">
    <subcellularLocation>
        <location evidence="1">Cell membrane</location>
        <topology evidence="1">Multi-pass membrane protein</topology>
    </subcellularLocation>
</comment>
<dbReference type="STRING" id="1120923.SAMN02746095_02080"/>
<dbReference type="Proteomes" id="UP000032668">
    <property type="component" value="Unassembled WGS sequence"/>
</dbReference>
<evidence type="ECO:0000256" key="2">
    <source>
        <dbReference type="ARBA" id="ARBA00022475"/>
    </source>
</evidence>
<evidence type="ECO:0000256" key="5">
    <source>
        <dbReference type="ARBA" id="ARBA00023136"/>
    </source>
</evidence>
<keyword evidence="2" id="KW-1003">Cell membrane</keyword>
<accession>A0A0D6PFL6</accession>
<dbReference type="PANTHER" id="PTHR30086">
    <property type="entry name" value="ARGININE EXPORTER PROTEIN ARGO"/>
    <property type="match status" value="1"/>
</dbReference>
<comment type="caution">
    <text evidence="7">The sequence shown here is derived from an EMBL/GenBank/DDBJ whole genome shotgun (WGS) entry which is preliminary data.</text>
</comment>
<name>A0A0D6PFL6_9PROT</name>
<reference evidence="7 8" key="1">
    <citation type="submission" date="2012-11" db="EMBL/GenBank/DDBJ databases">
        <title>Whole genome sequence of Acidocella aminolytica 101 = DSM 11237.</title>
        <authorList>
            <person name="Azuma Y."/>
            <person name="Higashiura N."/>
            <person name="Hirakawa H."/>
            <person name="Matsushita K."/>
        </authorList>
    </citation>
    <scope>NUCLEOTIDE SEQUENCE [LARGE SCALE GENOMIC DNA]</scope>
    <source>
        <strain evidence="8">101 / DSM 11237</strain>
    </source>
</reference>
<protein>
    <recommendedName>
        <fullName evidence="9">Lysine/threonine exporter LysE/YggA</fullName>
    </recommendedName>
</protein>
<organism evidence="7 8">
    <name type="scientific">Acidocella aminolytica 101 = DSM 11237</name>
    <dbReference type="NCBI Taxonomy" id="1120923"/>
    <lineage>
        <taxon>Bacteria</taxon>
        <taxon>Pseudomonadati</taxon>
        <taxon>Pseudomonadota</taxon>
        <taxon>Alphaproteobacteria</taxon>
        <taxon>Acetobacterales</taxon>
        <taxon>Acidocellaceae</taxon>
        <taxon>Acidocella</taxon>
    </lineage>
</organism>
<dbReference type="OrthoDB" id="9812084at2"/>
<dbReference type="InterPro" id="IPR001123">
    <property type="entry name" value="LeuE-type"/>
</dbReference>
<proteinExistence type="predicted"/>
<keyword evidence="3 6" id="KW-0812">Transmembrane</keyword>
<keyword evidence="4 6" id="KW-1133">Transmembrane helix</keyword>
<evidence type="ECO:0000256" key="1">
    <source>
        <dbReference type="ARBA" id="ARBA00004651"/>
    </source>
</evidence>
<dbReference type="Pfam" id="PF01810">
    <property type="entry name" value="LysE"/>
    <property type="match status" value="1"/>
</dbReference>
<evidence type="ECO:0000256" key="3">
    <source>
        <dbReference type="ARBA" id="ARBA00022692"/>
    </source>
</evidence>